<dbReference type="GO" id="GO:0046820">
    <property type="term" value="F:4-amino-4-deoxychorismate synthase activity"/>
    <property type="evidence" value="ECO:0007669"/>
    <property type="project" value="UniProtKB-EC"/>
</dbReference>
<dbReference type="PRINTS" id="PR00096">
    <property type="entry name" value="GATASE"/>
</dbReference>
<evidence type="ECO:0000256" key="4">
    <source>
        <dbReference type="ARBA" id="ARBA00022962"/>
    </source>
</evidence>
<keyword evidence="9" id="KW-1185">Reference proteome</keyword>
<evidence type="ECO:0000259" key="6">
    <source>
        <dbReference type="Pfam" id="PF00425"/>
    </source>
</evidence>
<feature type="domain" description="Chorismate-utilising enzyme C-terminal" evidence="6">
    <location>
        <begin position="426"/>
        <end position="679"/>
    </location>
</feature>
<dbReference type="PRINTS" id="PR00099">
    <property type="entry name" value="CPSGATASE"/>
</dbReference>
<dbReference type="InterPro" id="IPR006805">
    <property type="entry name" value="Anth_synth_I_N"/>
</dbReference>
<dbReference type="InterPro" id="IPR015890">
    <property type="entry name" value="Chorismate_C"/>
</dbReference>
<comment type="similarity">
    <text evidence="1">In the C-terminal section; belongs to the anthranilate synthase component I family.</text>
</comment>
<dbReference type="InterPro" id="IPR017926">
    <property type="entry name" value="GATASE"/>
</dbReference>
<dbReference type="Proteomes" id="UP000293638">
    <property type="component" value="Unassembled WGS sequence"/>
</dbReference>
<keyword evidence="3" id="KW-0808">Transferase</keyword>
<dbReference type="SUPFAM" id="SSF52317">
    <property type="entry name" value="Class I glutamine amidotransferase-like"/>
    <property type="match status" value="1"/>
</dbReference>
<comment type="caution">
    <text evidence="8">The sequence shown here is derived from an EMBL/GenBank/DDBJ whole genome shotgun (WGS) entry which is preliminary data.</text>
</comment>
<protein>
    <recommendedName>
        <fullName evidence="2">aminodeoxychorismate synthase</fullName>
        <ecNumber evidence="2">2.6.1.85</ecNumber>
    </recommendedName>
</protein>
<dbReference type="NCBIfam" id="TIGR00553">
    <property type="entry name" value="pabB"/>
    <property type="match status" value="1"/>
</dbReference>
<proteinExistence type="inferred from homology"/>
<dbReference type="InterPro" id="IPR019999">
    <property type="entry name" value="Anth_synth_I-like"/>
</dbReference>
<evidence type="ECO:0000259" key="7">
    <source>
        <dbReference type="Pfam" id="PF04715"/>
    </source>
</evidence>
<evidence type="ECO:0000313" key="8">
    <source>
        <dbReference type="EMBL" id="RZS91737.1"/>
    </source>
</evidence>
<evidence type="ECO:0000256" key="1">
    <source>
        <dbReference type="ARBA" id="ARBA00005970"/>
    </source>
</evidence>
<dbReference type="EC" id="2.6.1.85" evidence="2"/>
<dbReference type="GO" id="GO:0008153">
    <property type="term" value="P:4-aminobenzoate biosynthetic process"/>
    <property type="evidence" value="ECO:0007669"/>
    <property type="project" value="TreeGrafter"/>
</dbReference>
<dbReference type="GO" id="GO:0009396">
    <property type="term" value="P:folic acid-containing compound biosynthetic process"/>
    <property type="evidence" value="ECO:0007669"/>
    <property type="project" value="InterPro"/>
</dbReference>
<dbReference type="AlphaFoldDB" id="A0A4Q7NX09"/>
<dbReference type="InterPro" id="IPR029062">
    <property type="entry name" value="Class_I_gatase-like"/>
</dbReference>
<dbReference type="NCBIfam" id="TIGR00566">
    <property type="entry name" value="trpG_papA"/>
    <property type="match status" value="1"/>
</dbReference>
<dbReference type="GO" id="GO:0000162">
    <property type="term" value="P:L-tryptophan biosynthetic process"/>
    <property type="evidence" value="ECO:0007669"/>
    <property type="project" value="TreeGrafter"/>
</dbReference>
<gene>
    <name evidence="8" type="ORF">EV189_0984</name>
</gene>
<dbReference type="PANTHER" id="PTHR11236:SF18">
    <property type="entry name" value="AMINODEOXYCHORISMATE SYNTHASE"/>
    <property type="match status" value="1"/>
</dbReference>
<keyword evidence="4" id="KW-0315">Glutamine amidotransferase</keyword>
<evidence type="ECO:0000259" key="5">
    <source>
        <dbReference type="Pfam" id="PF00117"/>
    </source>
</evidence>
<dbReference type="Gene3D" id="3.40.50.880">
    <property type="match status" value="1"/>
</dbReference>
<dbReference type="Gene3D" id="3.60.120.10">
    <property type="entry name" value="Anthranilate synthase"/>
    <property type="match status" value="1"/>
</dbReference>
<dbReference type="Pfam" id="PF04715">
    <property type="entry name" value="Anth_synt_I_N"/>
    <property type="match status" value="1"/>
</dbReference>
<dbReference type="PRINTS" id="PR00097">
    <property type="entry name" value="ANTSNTHASEII"/>
</dbReference>
<evidence type="ECO:0000313" key="9">
    <source>
        <dbReference type="Proteomes" id="UP000293638"/>
    </source>
</evidence>
<name>A0A4Q7NX09_9ACTN</name>
<dbReference type="Pfam" id="PF00425">
    <property type="entry name" value="Chorismate_bind"/>
    <property type="match status" value="1"/>
</dbReference>
<dbReference type="GO" id="GO:0005737">
    <property type="term" value="C:cytoplasm"/>
    <property type="evidence" value="ECO:0007669"/>
    <property type="project" value="TreeGrafter"/>
</dbReference>
<evidence type="ECO:0000256" key="2">
    <source>
        <dbReference type="ARBA" id="ARBA00013139"/>
    </source>
</evidence>
<dbReference type="PROSITE" id="PS51273">
    <property type="entry name" value="GATASE_TYPE_1"/>
    <property type="match status" value="1"/>
</dbReference>
<accession>A0A4Q7NX09</accession>
<organism evidence="8 9">
    <name type="scientific">Motilibacter rhizosphaerae</name>
    <dbReference type="NCBI Taxonomy" id="598652"/>
    <lineage>
        <taxon>Bacteria</taxon>
        <taxon>Bacillati</taxon>
        <taxon>Actinomycetota</taxon>
        <taxon>Actinomycetes</taxon>
        <taxon>Motilibacterales</taxon>
        <taxon>Motilibacteraceae</taxon>
        <taxon>Motilibacter</taxon>
    </lineage>
</organism>
<sequence>MSEPTRPAAGRRTLVVDNHDSFTWNLVHLLAGVTGREPVVVANDDPSWDPALARGFDAVVLSPGPGRPQRASDVGHCRAVLAQPEVPVLGVCLGHQAIAYAHGATVALAPEPRHGRLSRVSSPGTGLFAGVPDGFTVTRYHSLAVTDLPPELEPLAWSEDGVLMALQHVSLPRWGVQFHPESVCSEHGALLLENVLQLVPPLPAPRVELRAPADTPARVRRLRVHARRVDVACSAEVVFDALFRGEPGAFWLDSRDPDLPDGPPGRAAVVGAPSGPLGRVATVDVHAGTVTVDGRVLAQPDPLAWLEADLAGLDVELPALPSDFALGWVGYLGYGLGSDALRSRHRPALPDAVLVFADRAVVLEGRTPWLLALSDDQTVDEAEEWLQATESVVRGLAGRAVPEPRRPVVRGPGGRPARHALRHGRAAYVALVERCQQEIRAGETYEACLTNELVSDAQLDPWEGYRWLRRSNPSPAGAYLTAGGVAVLSASPERFLRIDRTGRVESRPVKGTRPRGADPEADAALARGLATAEKDRAENLMVVDLVRHDLGRTAGLGSVRADDLFRVETWPMAHQLVSTVTAQLRDGVHPVACVRAAFPGGSMTGAPKERTMALLDELEQGPRGVYAGAVGSFSLSGAVDLSIVIRTVVVAGGTTTYGVGGAVVALSDPAAEWEETLVKLRPALDLLGATLDDVEGTRPG</sequence>
<feature type="domain" description="Glutamine amidotransferase" evidence="5">
    <location>
        <begin position="14"/>
        <end position="195"/>
    </location>
</feature>
<dbReference type="EMBL" id="SGXD01000001">
    <property type="protein sequence ID" value="RZS91737.1"/>
    <property type="molecule type" value="Genomic_DNA"/>
</dbReference>
<evidence type="ECO:0000256" key="3">
    <source>
        <dbReference type="ARBA" id="ARBA00022679"/>
    </source>
</evidence>
<dbReference type="InterPro" id="IPR005802">
    <property type="entry name" value="ADC_synth_comp_1"/>
</dbReference>
<reference evidence="8 9" key="1">
    <citation type="submission" date="2019-02" db="EMBL/GenBank/DDBJ databases">
        <title>Genomic Encyclopedia of Type Strains, Phase IV (KMG-IV): sequencing the most valuable type-strain genomes for metagenomic binning, comparative biology and taxonomic classification.</title>
        <authorList>
            <person name="Goeker M."/>
        </authorList>
    </citation>
    <scope>NUCLEOTIDE SEQUENCE [LARGE SCALE GENOMIC DNA]</scope>
    <source>
        <strain evidence="8 9">DSM 45622</strain>
    </source>
</reference>
<dbReference type="InterPro" id="IPR006221">
    <property type="entry name" value="TrpG/PapA_dom"/>
</dbReference>
<dbReference type="PANTHER" id="PTHR11236">
    <property type="entry name" value="AMINOBENZOATE/ANTHRANILATE SYNTHASE"/>
    <property type="match status" value="1"/>
</dbReference>
<feature type="domain" description="Anthranilate synthase component I N-terminal" evidence="7">
    <location>
        <begin position="244"/>
        <end position="363"/>
    </location>
</feature>
<dbReference type="RefSeq" id="WP_130491767.1">
    <property type="nucleotide sequence ID" value="NZ_SGXD01000001.1"/>
</dbReference>
<dbReference type="SUPFAM" id="SSF56322">
    <property type="entry name" value="ADC synthase"/>
    <property type="match status" value="1"/>
</dbReference>
<dbReference type="CDD" id="cd01743">
    <property type="entry name" value="GATase1_Anthranilate_Synthase"/>
    <property type="match status" value="1"/>
</dbReference>
<dbReference type="Pfam" id="PF00117">
    <property type="entry name" value="GATase"/>
    <property type="match status" value="1"/>
</dbReference>
<dbReference type="InterPro" id="IPR005801">
    <property type="entry name" value="ADC_synthase"/>
</dbReference>
<dbReference type="OrthoDB" id="3518032at2"/>